<accession>A0A2W2B512</accession>
<evidence type="ECO:0000313" key="2">
    <source>
        <dbReference type="Proteomes" id="UP000248764"/>
    </source>
</evidence>
<gene>
    <name evidence="1" type="ORF">C1I92_16435</name>
</gene>
<keyword evidence="2" id="KW-1185">Reference proteome</keyword>
<sequence length="275" mass="28863">MRRLPAVLALVATAAGCGSDPGSSGDATATIDCRLPCETLTDWVSYADHVAYVEVIDERELAFEQLEGEPEGNGYVPREVSADVGDVLWSRDGAPALPGEVSWGTGGWSVDDGDREPVEFGVPVDVGERYLAVLVLTPEEDGPPAWAPIAPHAVLAVGDDDVPEGSGPETPGRAALAGESPDEIAELLAGTAPDPVALRYYDVDPVSRYNAVVLESWPELHGFVKATGDMGAPGYVRTADLPLTEGPSPGPIPVYDETGEHQIDTFTPGVGVLHR</sequence>
<evidence type="ECO:0000313" key="1">
    <source>
        <dbReference type="EMBL" id="PZF82511.1"/>
    </source>
</evidence>
<organism evidence="1 2">
    <name type="scientific">Jiangella anatolica</name>
    <dbReference type="NCBI Taxonomy" id="2670374"/>
    <lineage>
        <taxon>Bacteria</taxon>
        <taxon>Bacillati</taxon>
        <taxon>Actinomycetota</taxon>
        <taxon>Actinomycetes</taxon>
        <taxon>Jiangellales</taxon>
        <taxon>Jiangellaceae</taxon>
        <taxon>Jiangella</taxon>
    </lineage>
</organism>
<dbReference type="PROSITE" id="PS51257">
    <property type="entry name" value="PROKAR_LIPOPROTEIN"/>
    <property type="match status" value="1"/>
</dbReference>
<name>A0A2W2B512_9ACTN</name>
<dbReference type="RefSeq" id="WP_111255731.1">
    <property type="nucleotide sequence ID" value="NZ_POTW01000037.1"/>
</dbReference>
<dbReference type="Proteomes" id="UP000248764">
    <property type="component" value="Unassembled WGS sequence"/>
</dbReference>
<reference evidence="1 2" key="1">
    <citation type="submission" date="2018-01" db="EMBL/GenBank/DDBJ databases">
        <title>Draft genome sequence of Jiangella sp. GTF31.</title>
        <authorList>
            <person name="Sahin N."/>
            <person name="Ay H."/>
            <person name="Saygin H."/>
        </authorList>
    </citation>
    <scope>NUCLEOTIDE SEQUENCE [LARGE SCALE GENOMIC DNA]</scope>
    <source>
        <strain evidence="1 2">GTF31</strain>
    </source>
</reference>
<protein>
    <submittedName>
        <fullName evidence="1">Uncharacterized protein</fullName>
    </submittedName>
</protein>
<comment type="caution">
    <text evidence="1">The sequence shown here is derived from an EMBL/GenBank/DDBJ whole genome shotgun (WGS) entry which is preliminary data.</text>
</comment>
<dbReference type="AlphaFoldDB" id="A0A2W2B512"/>
<proteinExistence type="predicted"/>
<dbReference type="EMBL" id="POTW01000037">
    <property type="protein sequence ID" value="PZF82511.1"/>
    <property type="molecule type" value="Genomic_DNA"/>
</dbReference>